<reference evidence="1 2" key="1">
    <citation type="journal article" date="2016" name="Nat. Commun.">
        <title>Thousands of microbial genomes shed light on interconnected biogeochemical processes in an aquifer system.</title>
        <authorList>
            <person name="Anantharaman K."/>
            <person name="Brown C.T."/>
            <person name="Hug L.A."/>
            <person name="Sharon I."/>
            <person name="Castelle C.J."/>
            <person name="Probst A.J."/>
            <person name="Thomas B.C."/>
            <person name="Singh A."/>
            <person name="Wilkins M.J."/>
            <person name="Karaoz U."/>
            <person name="Brodie E.L."/>
            <person name="Williams K.H."/>
            <person name="Hubbard S.S."/>
            <person name="Banfield J.F."/>
        </authorList>
    </citation>
    <scope>NUCLEOTIDE SEQUENCE [LARGE SCALE GENOMIC DNA]</scope>
</reference>
<name>A0A1G2QJK8_9BACT</name>
<evidence type="ECO:0008006" key="3">
    <source>
        <dbReference type="Google" id="ProtNLM"/>
    </source>
</evidence>
<dbReference type="SUPFAM" id="SSF52540">
    <property type="entry name" value="P-loop containing nucleoside triphosphate hydrolases"/>
    <property type="match status" value="1"/>
</dbReference>
<sequence length="237" mass="27103">MMDRIVVVASGLPYSGKSWQIQRMLGLPGFQKAVVVRMDDVRVQLYGDRSDTHVTKSEHLFKNEKTRNLILEQLVLGAELVLTEAILLTEEGHQKPFLEMLERADNYVQVIEQEYAKRDNARTPDSPSMVFGRVILFHASLAATERRIERSSADRRESNAAVFDLQGLYGAVSGLEYPKLYQPLVVDTSDESGPVHARQVEEIQDFVFRGLLPSDQKQRWNQMLQHHEQLRKALKIS</sequence>
<accession>A0A1G2QJK8</accession>
<dbReference type="STRING" id="1802440.A2569_00945"/>
<comment type="caution">
    <text evidence="1">The sequence shown here is derived from an EMBL/GenBank/DDBJ whole genome shotgun (WGS) entry which is preliminary data.</text>
</comment>
<proteinExistence type="predicted"/>
<dbReference type="Proteomes" id="UP000177090">
    <property type="component" value="Unassembled WGS sequence"/>
</dbReference>
<evidence type="ECO:0000313" key="2">
    <source>
        <dbReference type="Proteomes" id="UP000177090"/>
    </source>
</evidence>
<gene>
    <name evidence="1" type="ORF">A2569_00945</name>
</gene>
<dbReference type="Gene3D" id="3.40.50.300">
    <property type="entry name" value="P-loop containing nucleotide triphosphate hydrolases"/>
    <property type="match status" value="1"/>
</dbReference>
<protein>
    <recommendedName>
        <fullName evidence="3">UDP-N-acetylglucosamine kinase</fullName>
    </recommendedName>
</protein>
<evidence type="ECO:0000313" key="1">
    <source>
        <dbReference type="EMBL" id="OHA60627.1"/>
    </source>
</evidence>
<organism evidence="1 2">
    <name type="scientific">Candidatus Vogelbacteria bacterium RIFOXYD1_FULL_51_18</name>
    <dbReference type="NCBI Taxonomy" id="1802440"/>
    <lineage>
        <taxon>Bacteria</taxon>
        <taxon>Candidatus Vogeliibacteriota</taxon>
    </lineage>
</organism>
<dbReference type="EMBL" id="MHTL01000011">
    <property type="protein sequence ID" value="OHA60627.1"/>
    <property type="molecule type" value="Genomic_DNA"/>
</dbReference>
<dbReference type="AlphaFoldDB" id="A0A1G2QJK8"/>
<dbReference type="InterPro" id="IPR027417">
    <property type="entry name" value="P-loop_NTPase"/>
</dbReference>